<evidence type="ECO:0000259" key="7">
    <source>
        <dbReference type="PROSITE" id="PS50922"/>
    </source>
</evidence>
<dbReference type="RefSeq" id="XP_030746499.1">
    <property type="nucleotide sequence ID" value="XM_030890639.1"/>
</dbReference>
<evidence type="ECO:0000313" key="8">
    <source>
        <dbReference type="Proteomes" id="UP000504635"/>
    </source>
</evidence>
<proteinExistence type="predicted"/>
<feature type="transmembrane region" description="Helical" evidence="6">
    <location>
        <begin position="250"/>
        <end position="275"/>
    </location>
</feature>
<evidence type="ECO:0000256" key="3">
    <source>
        <dbReference type="ARBA" id="ARBA00022989"/>
    </source>
</evidence>
<evidence type="ECO:0000256" key="5">
    <source>
        <dbReference type="PROSITE-ProRule" id="PRU00205"/>
    </source>
</evidence>
<accession>A0A6J2X6F8</accession>
<feature type="transmembrane region" description="Helical" evidence="6">
    <location>
        <begin position="56"/>
        <end position="76"/>
    </location>
</feature>
<evidence type="ECO:0000256" key="4">
    <source>
        <dbReference type="ARBA" id="ARBA00023136"/>
    </source>
</evidence>
<dbReference type="GO" id="GO:0005783">
    <property type="term" value="C:endoplasmic reticulum"/>
    <property type="evidence" value="ECO:0007669"/>
    <property type="project" value="TreeGrafter"/>
</dbReference>
<dbReference type="InParanoid" id="A0A6J2X6F8"/>
<dbReference type="FunCoup" id="A0A6J2X6F8">
    <property type="interactions" value="966"/>
</dbReference>
<keyword evidence="4 5" id="KW-0472">Membrane</keyword>
<dbReference type="PANTHER" id="PTHR13439">
    <property type="entry name" value="CT120 PROTEIN"/>
    <property type="match status" value="1"/>
</dbReference>
<dbReference type="InterPro" id="IPR006634">
    <property type="entry name" value="TLC-dom"/>
</dbReference>
<protein>
    <submittedName>
        <fullName evidence="9">TLC domain-containing protein 3A</fullName>
    </submittedName>
</protein>
<dbReference type="SMART" id="SM00724">
    <property type="entry name" value="TLC"/>
    <property type="match status" value="1"/>
</dbReference>
<dbReference type="Pfam" id="PF03798">
    <property type="entry name" value="TRAM_LAG1_CLN8"/>
    <property type="match status" value="1"/>
</dbReference>
<dbReference type="KEGG" id="soy:115875199"/>
<dbReference type="OrthoDB" id="10266980at2759"/>
<feature type="transmembrane region" description="Helical" evidence="6">
    <location>
        <begin position="218"/>
        <end position="238"/>
    </location>
</feature>
<dbReference type="PANTHER" id="PTHR13439:SF66">
    <property type="entry name" value="BCDNA.GH12326"/>
    <property type="match status" value="1"/>
</dbReference>
<evidence type="ECO:0000256" key="6">
    <source>
        <dbReference type="SAM" id="Phobius"/>
    </source>
</evidence>
<sequence length="340" mass="39496">MSRKSQLQTTNYYKNEAKKASVIYPLFVLVLCSLTVTYLILRDLDWEEHISIRRGLWLFGSGLLFFPALFIILNNFQFHTHEGRKFIRAYKLSHSDVFDISNKCVSAVQALFCCLTGLTCVRYSCSRDILRTSHYISEAYGWFGAAYFFYDTWSMYRVWSAKMTQPQMNGIKNKIILKTARITAYLSSNFMIVFHHIFIGCFGFLVITYLRGGLGDCFFGYIYLMEVSTPFVSLRGILSKLALKTSKWYISNGLVMLGTFFVFRVAMFPYVINLFAQSIQVDFITALTKLPRNCLISISLLLFPQIYWFFLMVKGATEILFFKQKPNRIGNNNNFKKKSR</sequence>
<keyword evidence="8" id="KW-1185">Reference proteome</keyword>
<comment type="subcellular location">
    <subcellularLocation>
        <location evidence="1">Membrane</location>
        <topology evidence="1">Multi-pass membrane protein</topology>
    </subcellularLocation>
</comment>
<evidence type="ECO:0000256" key="2">
    <source>
        <dbReference type="ARBA" id="ARBA00022692"/>
    </source>
</evidence>
<dbReference type="InterPro" id="IPR050846">
    <property type="entry name" value="TLCD"/>
</dbReference>
<organism evidence="8 9">
    <name type="scientific">Sitophilus oryzae</name>
    <name type="common">Rice weevil</name>
    <name type="synonym">Curculio oryzae</name>
    <dbReference type="NCBI Taxonomy" id="7048"/>
    <lineage>
        <taxon>Eukaryota</taxon>
        <taxon>Metazoa</taxon>
        <taxon>Ecdysozoa</taxon>
        <taxon>Arthropoda</taxon>
        <taxon>Hexapoda</taxon>
        <taxon>Insecta</taxon>
        <taxon>Pterygota</taxon>
        <taxon>Neoptera</taxon>
        <taxon>Endopterygota</taxon>
        <taxon>Coleoptera</taxon>
        <taxon>Polyphaga</taxon>
        <taxon>Cucujiformia</taxon>
        <taxon>Curculionidae</taxon>
        <taxon>Dryophthorinae</taxon>
        <taxon>Sitophilus</taxon>
    </lineage>
</organism>
<dbReference type="AlphaFoldDB" id="A0A6J2X6F8"/>
<dbReference type="GO" id="GO:0055088">
    <property type="term" value="P:lipid homeostasis"/>
    <property type="evidence" value="ECO:0007669"/>
    <property type="project" value="TreeGrafter"/>
</dbReference>
<name>A0A6J2X6F8_SITOR</name>
<evidence type="ECO:0000313" key="9">
    <source>
        <dbReference type="RefSeq" id="XP_030746499.1"/>
    </source>
</evidence>
<feature type="transmembrane region" description="Helical" evidence="6">
    <location>
        <begin position="182"/>
        <end position="206"/>
    </location>
</feature>
<keyword evidence="2 5" id="KW-0812">Transmembrane</keyword>
<keyword evidence="3 6" id="KW-1133">Transmembrane helix</keyword>
<dbReference type="GeneID" id="115875199"/>
<dbReference type="PROSITE" id="PS50922">
    <property type="entry name" value="TLC"/>
    <property type="match status" value="1"/>
</dbReference>
<feature type="domain" description="TLC" evidence="7">
    <location>
        <begin position="95"/>
        <end position="321"/>
    </location>
</feature>
<feature type="transmembrane region" description="Helical" evidence="6">
    <location>
        <begin position="21"/>
        <end position="41"/>
    </location>
</feature>
<gene>
    <name evidence="9" type="primary">LOC115875199</name>
</gene>
<feature type="transmembrane region" description="Helical" evidence="6">
    <location>
        <begin position="295"/>
        <end position="313"/>
    </location>
</feature>
<dbReference type="Proteomes" id="UP000504635">
    <property type="component" value="Unplaced"/>
</dbReference>
<dbReference type="GO" id="GO:0016020">
    <property type="term" value="C:membrane"/>
    <property type="evidence" value="ECO:0007669"/>
    <property type="project" value="UniProtKB-SubCell"/>
</dbReference>
<evidence type="ECO:0000256" key="1">
    <source>
        <dbReference type="ARBA" id="ARBA00004141"/>
    </source>
</evidence>
<reference evidence="9" key="1">
    <citation type="submission" date="2025-08" db="UniProtKB">
        <authorList>
            <consortium name="RefSeq"/>
        </authorList>
    </citation>
    <scope>IDENTIFICATION</scope>
    <source>
        <tissue evidence="9">Gonads</tissue>
    </source>
</reference>